<accession>A0AAV9ZKE4</accession>
<reference evidence="1 2" key="1">
    <citation type="journal article" date="2024" name="J Genomics">
        <title>Draft genome sequencing and assembly of Favolaschia claudopus CIRM-BRFM 2984 isolated from oak limbs.</title>
        <authorList>
            <person name="Navarro D."/>
            <person name="Drula E."/>
            <person name="Chaduli D."/>
            <person name="Cazenave R."/>
            <person name="Ahrendt S."/>
            <person name="Wang J."/>
            <person name="Lipzen A."/>
            <person name="Daum C."/>
            <person name="Barry K."/>
            <person name="Grigoriev I.V."/>
            <person name="Favel A."/>
            <person name="Rosso M.N."/>
            <person name="Martin F."/>
        </authorList>
    </citation>
    <scope>NUCLEOTIDE SEQUENCE [LARGE SCALE GENOMIC DNA]</scope>
    <source>
        <strain evidence="1 2">CIRM-BRFM 2984</strain>
    </source>
</reference>
<keyword evidence="2" id="KW-1185">Reference proteome</keyword>
<proteinExistence type="predicted"/>
<comment type="caution">
    <text evidence="1">The sequence shown here is derived from an EMBL/GenBank/DDBJ whole genome shotgun (WGS) entry which is preliminary data.</text>
</comment>
<protein>
    <recommendedName>
        <fullName evidence="3">Secreted protein</fullName>
    </recommendedName>
</protein>
<gene>
    <name evidence="1" type="ORF">R3P38DRAFT_3103699</name>
</gene>
<organism evidence="1 2">
    <name type="scientific">Favolaschia claudopus</name>
    <dbReference type="NCBI Taxonomy" id="2862362"/>
    <lineage>
        <taxon>Eukaryota</taxon>
        <taxon>Fungi</taxon>
        <taxon>Dikarya</taxon>
        <taxon>Basidiomycota</taxon>
        <taxon>Agaricomycotina</taxon>
        <taxon>Agaricomycetes</taxon>
        <taxon>Agaricomycetidae</taxon>
        <taxon>Agaricales</taxon>
        <taxon>Marasmiineae</taxon>
        <taxon>Mycenaceae</taxon>
        <taxon>Favolaschia</taxon>
    </lineage>
</organism>
<name>A0AAV9ZKE4_9AGAR</name>
<dbReference type="Proteomes" id="UP001362999">
    <property type="component" value="Unassembled WGS sequence"/>
</dbReference>
<evidence type="ECO:0000313" key="2">
    <source>
        <dbReference type="Proteomes" id="UP001362999"/>
    </source>
</evidence>
<dbReference type="AlphaFoldDB" id="A0AAV9ZKE4"/>
<evidence type="ECO:0008006" key="3">
    <source>
        <dbReference type="Google" id="ProtNLM"/>
    </source>
</evidence>
<dbReference type="EMBL" id="JAWWNJ010000135">
    <property type="protein sequence ID" value="KAK6984701.1"/>
    <property type="molecule type" value="Genomic_DNA"/>
</dbReference>
<evidence type="ECO:0000313" key="1">
    <source>
        <dbReference type="EMBL" id="KAK6984701.1"/>
    </source>
</evidence>
<sequence length="94" mass="10491">MSSLKFLASDLVMGLGRCAVVFVPIFVTELDSQHEPSPRRLSSPPWNLRTNHASCSHRVVTPMQARTYPSGYHLLRTPDLYSNQPDCCGEVEGM</sequence>